<dbReference type="EMBL" id="FQZT01000018">
    <property type="protein sequence ID" value="SHJ83192.1"/>
    <property type="molecule type" value="Genomic_DNA"/>
</dbReference>
<name>A0A1M6MIA3_MALRU</name>
<evidence type="ECO:0000313" key="4">
    <source>
        <dbReference type="Proteomes" id="UP000184171"/>
    </source>
</evidence>
<evidence type="ECO:0000313" key="3">
    <source>
        <dbReference type="EMBL" id="SHJ83192.1"/>
    </source>
</evidence>
<reference evidence="3 4" key="1">
    <citation type="submission" date="2016-11" db="EMBL/GenBank/DDBJ databases">
        <authorList>
            <person name="Jaros S."/>
            <person name="Januszkiewicz K."/>
            <person name="Wedrychowicz H."/>
        </authorList>
    </citation>
    <scope>NUCLEOTIDE SEQUENCE [LARGE SCALE GENOMIC DNA]</scope>
    <source>
        <strain evidence="3 4">DSM 5091</strain>
    </source>
</reference>
<dbReference type="RefSeq" id="WP_072909831.1">
    <property type="nucleotide sequence ID" value="NZ_FQZT01000018.1"/>
</dbReference>
<dbReference type="GO" id="GO:0008270">
    <property type="term" value="F:zinc ion binding"/>
    <property type="evidence" value="ECO:0007669"/>
    <property type="project" value="InterPro"/>
</dbReference>
<dbReference type="PROSITE" id="PS51257">
    <property type="entry name" value="PROKAR_LIPOPROTEIN"/>
    <property type="match status" value="1"/>
</dbReference>
<dbReference type="SUPFAM" id="SSF56281">
    <property type="entry name" value="Metallo-hydrolase/oxidoreductase"/>
    <property type="match status" value="1"/>
</dbReference>
<dbReference type="GO" id="GO:0005737">
    <property type="term" value="C:cytoplasm"/>
    <property type="evidence" value="ECO:0007669"/>
    <property type="project" value="TreeGrafter"/>
</dbReference>
<gene>
    <name evidence="3" type="ORF">SAMN02745165_03297</name>
</gene>
<dbReference type="InterPro" id="IPR001279">
    <property type="entry name" value="Metallo-B-lactamas"/>
</dbReference>
<organism evidence="3 4">
    <name type="scientific">Malonomonas rubra DSM 5091</name>
    <dbReference type="NCBI Taxonomy" id="1122189"/>
    <lineage>
        <taxon>Bacteria</taxon>
        <taxon>Pseudomonadati</taxon>
        <taxon>Thermodesulfobacteriota</taxon>
        <taxon>Desulfuromonadia</taxon>
        <taxon>Desulfuromonadales</taxon>
        <taxon>Geopsychrobacteraceae</taxon>
        <taxon>Malonomonas</taxon>
    </lineage>
</organism>
<feature type="chain" id="PRO_5012748374" evidence="1">
    <location>
        <begin position="27"/>
        <end position="373"/>
    </location>
</feature>
<feature type="signal peptide" evidence="1">
    <location>
        <begin position="1"/>
        <end position="26"/>
    </location>
</feature>
<dbReference type="AlphaFoldDB" id="A0A1M6MIA3"/>
<accession>A0A1M6MIA3</accession>
<evidence type="ECO:0000256" key="1">
    <source>
        <dbReference type="SAM" id="SignalP"/>
    </source>
</evidence>
<dbReference type="PANTHER" id="PTHR15032">
    <property type="entry name" value="N-ACYL-PHOSPHATIDYLETHANOLAMINE-HYDROLYZING PHOSPHOLIPASE D"/>
    <property type="match status" value="1"/>
</dbReference>
<dbReference type="Gene3D" id="3.60.15.10">
    <property type="entry name" value="Ribonuclease Z/Hydroxyacylglutathione hydrolase-like"/>
    <property type="match status" value="1"/>
</dbReference>
<dbReference type="InterPro" id="IPR024884">
    <property type="entry name" value="NAPE-PLD"/>
</dbReference>
<dbReference type="OrthoDB" id="9805728at2"/>
<dbReference type="STRING" id="1122189.SAMN02745165_03297"/>
<protein>
    <submittedName>
        <fullName evidence="3">L-ascorbate metabolism protein UlaG, beta-lactamase superfamily</fullName>
    </submittedName>
</protein>
<dbReference type="Pfam" id="PF12706">
    <property type="entry name" value="Lactamase_B_2"/>
    <property type="match status" value="1"/>
</dbReference>
<evidence type="ECO:0000259" key="2">
    <source>
        <dbReference type="Pfam" id="PF12706"/>
    </source>
</evidence>
<sequence>MKKAIKMTLCLVVGLVATALLFTACAPQLGASGNEGKMKHSSNFKDGKFINPVPTRVSTSSGNRLGSLIEFFTDQQTREPKVVLPSVSVEAERIGAGEGLRVTWLGHSTCLIEMDGQIILTDPMFSDRASPFPFLGPKRFDIDMPLKIQDLPKVDIVLISHDHYDHLDYPSIKALIDKTSMFYVPLGVAAHLERWGVPQYKIVELDWWDEHTNGAVKLTATPARHFSGRWLARNNTLWASWVIQNEQHRVFFGGDSGYFDGFKQIGEKYGPFDITMLESGAYNEAWSEIHMMPEETVKSHLDLQGKVLLPIHWGQFNLSMHAWTEPIERLLTEAERQNATVATPQIGQAVSENEVVPRTTWWQLANNAFARVE</sequence>
<keyword evidence="1" id="KW-0732">Signal</keyword>
<keyword evidence="4" id="KW-1185">Reference proteome</keyword>
<dbReference type="GO" id="GO:0070290">
    <property type="term" value="F:N-acylphosphatidylethanolamine-specific phospholipase D activity"/>
    <property type="evidence" value="ECO:0007669"/>
    <property type="project" value="InterPro"/>
</dbReference>
<feature type="domain" description="Metallo-beta-lactamase" evidence="2">
    <location>
        <begin position="119"/>
        <end position="313"/>
    </location>
</feature>
<dbReference type="PIRSF" id="PIRSF038896">
    <property type="entry name" value="NAPE-PLD"/>
    <property type="match status" value="1"/>
</dbReference>
<dbReference type="PANTHER" id="PTHR15032:SF4">
    <property type="entry name" value="N-ACYL-PHOSPHATIDYLETHANOLAMINE-HYDROLYZING PHOSPHOLIPASE D"/>
    <property type="match status" value="1"/>
</dbReference>
<proteinExistence type="predicted"/>
<dbReference type="Proteomes" id="UP000184171">
    <property type="component" value="Unassembled WGS sequence"/>
</dbReference>
<dbReference type="InterPro" id="IPR036866">
    <property type="entry name" value="RibonucZ/Hydroxyglut_hydro"/>
</dbReference>